<dbReference type="SUPFAM" id="SSF51679">
    <property type="entry name" value="Bacterial luciferase-like"/>
    <property type="match status" value="1"/>
</dbReference>
<proteinExistence type="predicted"/>
<dbReference type="EMBL" id="BDCX01000013">
    <property type="protein sequence ID" value="GAT69464.1"/>
    <property type="molecule type" value="Genomic_DNA"/>
</dbReference>
<gene>
    <name evidence="3" type="ORF">PS9374_05139</name>
</gene>
<dbReference type="InterPro" id="IPR050564">
    <property type="entry name" value="F420-G6PD/mer"/>
</dbReference>
<accession>A0A161LK33</accession>
<keyword evidence="4" id="KW-1185">Reference proteome</keyword>
<protein>
    <submittedName>
        <fullName evidence="3">F420-dependent oxidoreductase</fullName>
    </submittedName>
</protein>
<dbReference type="PANTHER" id="PTHR43244">
    <property type="match status" value="1"/>
</dbReference>
<reference evidence="4" key="2">
    <citation type="submission" date="2016-04" db="EMBL/GenBank/DDBJ databases">
        <title>Planomonospora sphaerica JCM9374 whole genome shotgun sequence.</title>
        <authorList>
            <person name="Suzuki T."/>
            <person name="Dohra H."/>
            <person name="Kodani S."/>
        </authorList>
    </citation>
    <scope>NUCLEOTIDE SEQUENCE [LARGE SCALE GENOMIC DNA]</scope>
    <source>
        <strain evidence="4">JCM 9374</strain>
    </source>
</reference>
<dbReference type="GO" id="GO:0016705">
    <property type="term" value="F:oxidoreductase activity, acting on paired donors, with incorporation or reduction of molecular oxygen"/>
    <property type="evidence" value="ECO:0007669"/>
    <property type="project" value="InterPro"/>
</dbReference>
<dbReference type="Pfam" id="PF00296">
    <property type="entry name" value="Bac_luciferase"/>
    <property type="match status" value="1"/>
</dbReference>
<dbReference type="InterPro" id="IPR011251">
    <property type="entry name" value="Luciferase-like_dom"/>
</dbReference>
<dbReference type="RefSeq" id="WP_231647517.1">
    <property type="nucleotide sequence ID" value="NZ_BDCX01000013.1"/>
</dbReference>
<evidence type="ECO:0000313" key="3">
    <source>
        <dbReference type="EMBL" id="GAT69464.1"/>
    </source>
</evidence>
<comment type="caution">
    <text evidence="3">The sequence shown here is derived from an EMBL/GenBank/DDBJ whole genome shotgun (WGS) entry which is preliminary data.</text>
</comment>
<sequence>MIARSEEAFVRLGFSIGTLGPVASAPDEHLKLVGEAERLGYESVWASEGYGADPATTLAWLAAGTERVELGSGIIQISGRTAVATAMAAATIDRLSGGRFRLGLGTSGPQVTEGWHGRRYERPLAHLRDYVQVVRTALAGEPVRHTGPTLRLPLPDSRGKALSMAIGPVRRPLPIHLAAMGPKAIALAGEIADGWLPIHFPPEHVAESLGRLRSGAALAGRDPAEIAVSPMVMAMVDEDADYARDVVRPMLALYLGGMGSREVNFYNRLARRLGFAAAAARVQDAYLDGGMGEAMEELPDDLVDALALCGTPGRVRERLEAYREAGATTLVVGLNAPTLDDRLEQLGWLAELNS</sequence>
<evidence type="ECO:0000313" key="4">
    <source>
        <dbReference type="Proteomes" id="UP000077701"/>
    </source>
</evidence>
<dbReference type="InterPro" id="IPR036661">
    <property type="entry name" value="Luciferase-like_sf"/>
</dbReference>
<dbReference type="CDD" id="cd01097">
    <property type="entry name" value="Tetrahydromethanopterin_reductase"/>
    <property type="match status" value="1"/>
</dbReference>
<feature type="domain" description="Luciferase-like" evidence="2">
    <location>
        <begin position="24"/>
        <end position="328"/>
    </location>
</feature>
<evidence type="ECO:0000256" key="1">
    <source>
        <dbReference type="ARBA" id="ARBA00023002"/>
    </source>
</evidence>
<dbReference type="PANTHER" id="PTHR43244:SF1">
    <property type="entry name" value="5,10-METHYLENETETRAHYDROMETHANOPTERIN REDUCTASE"/>
    <property type="match status" value="1"/>
</dbReference>
<dbReference type="AlphaFoldDB" id="A0A161LK33"/>
<dbReference type="STRING" id="161355.PS9374_05139"/>
<evidence type="ECO:0000259" key="2">
    <source>
        <dbReference type="Pfam" id="PF00296"/>
    </source>
</evidence>
<organism evidence="3 4">
    <name type="scientific">Planomonospora sphaerica</name>
    <dbReference type="NCBI Taxonomy" id="161355"/>
    <lineage>
        <taxon>Bacteria</taxon>
        <taxon>Bacillati</taxon>
        <taxon>Actinomycetota</taxon>
        <taxon>Actinomycetes</taxon>
        <taxon>Streptosporangiales</taxon>
        <taxon>Streptosporangiaceae</taxon>
        <taxon>Planomonospora</taxon>
    </lineage>
</organism>
<dbReference type="NCBIfam" id="TIGR03559">
    <property type="entry name" value="F420_Rv3520c"/>
    <property type="match status" value="1"/>
</dbReference>
<keyword evidence="1" id="KW-0560">Oxidoreductase</keyword>
<reference evidence="3 4" key="1">
    <citation type="journal article" date="2016" name="Genome Announc.">
        <title>Draft Genome Sequence of Planomonospora sphaerica JCM9374, a Rare Actinomycete.</title>
        <authorList>
            <person name="Dohra H."/>
            <person name="Suzuki T."/>
            <person name="Inoue Y."/>
            <person name="Kodani S."/>
        </authorList>
    </citation>
    <scope>NUCLEOTIDE SEQUENCE [LARGE SCALE GENOMIC DNA]</scope>
    <source>
        <strain evidence="3 4">JCM 9374</strain>
    </source>
</reference>
<dbReference type="Proteomes" id="UP000077701">
    <property type="component" value="Unassembled WGS sequence"/>
</dbReference>
<name>A0A161LK33_9ACTN</name>
<dbReference type="Gene3D" id="3.20.20.30">
    <property type="entry name" value="Luciferase-like domain"/>
    <property type="match status" value="1"/>
</dbReference>
<dbReference type="InterPro" id="IPR019951">
    <property type="entry name" value="F420_OxRdatse_Rv3520c_pred"/>
</dbReference>